<gene>
    <name evidence="3" type="ORF">BASA50_006320</name>
</gene>
<evidence type="ECO:0000256" key="1">
    <source>
        <dbReference type="SAM" id="Phobius"/>
    </source>
</evidence>
<accession>A0ABQ8FBS4</accession>
<dbReference type="InterPro" id="IPR050231">
    <property type="entry name" value="Iron_ascorbate_oxido_reductase"/>
</dbReference>
<dbReference type="PRINTS" id="PR00682">
    <property type="entry name" value="IPNSYNTHASE"/>
</dbReference>
<keyword evidence="4" id="KW-1185">Reference proteome</keyword>
<dbReference type="InterPro" id="IPR027443">
    <property type="entry name" value="IPNS-like_sf"/>
</dbReference>
<evidence type="ECO:0000313" key="3">
    <source>
        <dbReference type="EMBL" id="KAH6594846.1"/>
    </source>
</evidence>
<dbReference type="SUPFAM" id="SSF52058">
    <property type="entry name" value="L domain-like"/>
    <property type="match status" value="1"/>
</dbReference>
<proteinExistence type="predicted"/>
<dbReference type="InterPro" id="IPR001611">
    <property type="entry name" value="Leu-rich_rpt"/>
</dbReference>
<dbReference type="InterPro" id="IPR032675">
    <property type="entry name" value="LRR_dom_sf"/>
</dbReference>
<dbReference type="InterPro" id="IPR026992">
    <property type="entry name" value="DIOX_N"/>
</dbReference>
<sequence length="932" mass="101278">MLIPSVPSLPIVDISPFVSGTGTQEQKAVTAKAVDSACREFGFFYLVGHGLSEAEVAEIRELSKEFFELPISEKEEISISKTDLARGYQCVGQNITQYAKDWHEGIDLYAPVGADHIIKQRGLKTLAGVNPVPARPANFGAIVDRYVLRMRSLGMATMQAMALGLGISEHYFDSSMDDSFWVMRMIGYPPLSKETDNVGISCGEHTDYGCLTILNTDETTGALQVKAKSGEWISADPIPGAFVINIGDMVNIWTNGVYTSTLHRVIHTKSSYRISVPFFFEPNFNAVVSPLAECIAMSGKPALYQPVMYGDHLLGKVTGNFDHCLNDTPTCCCRDDCSALAPIETAVSRMSAASPSPAVPALPPRVPQLQNASCTNLLEMLQVLMTPAALAKLGGPCCKWSSGSLGSPTIQQRLALGPLAPGLWVTCDGPNVAEIYIDGHSEYSFQGTLAEANFPGPLTSLRLIVLTNHKLLSGSIPDLSQLVQLQHLDLHGNGHVGLLPATLSSATTLRHLDLSSTMISGDIPWNFPVTFPTLAYLNISDTYVSDVVPDLSHMRGLTTCVLGGIYMCTPKTLPVGTICTAGLKMCLDDNSHGAAAGDAPAAPQRSGLYMSSITIAGLCVACISILTALIFVTIKLSRYRREHSVVRRAHDLNRLKSLHDGSELPTYTERGRIVARQDPRRPVIYTTPAELDYSDALERMRNMISSNNRGITMPKMDAEHTPPNASSLPMFVVLKRTNTVVTLSSFSSAPRLTEDYTVCMSDEDQIGMRLSKLEYRILGDQLAVGRSRMGNSLDVRNGGLDHILSRRSYDDINGHATSSGARKITDESALQLLNIPLNELPTDNQELRSYLLGLLTTAQQRDLDVILRDMCLSRIEACLGEESVVILRRDGVDGHISDDDDDGRGSELSWNAFGRRSTTTLPQITSIPPSDP</sequence>
<protein>
    <recommendedName>
        <fullName evidence="2">Fe2OG dioxygenase domain-containing protein</fullName>
    </recommendedName>
</protein>
<evidence type="ECO:0000313" key="4">
    <source>
        <dbReference type="Proteomes" id="UP001648503"/>
    </source>
</evidence>
<keyword evidence="1" id="KW-1133">Transmembrane helix</keyword>
<dbReference type="Pfam" id="PF03171">
    <property type="entry name" value="2OG-FeII_Oxy"/>
    <property type="match status" value="1"/>
</dbReference>
<dbReference type="EMBL" id="JAFCIX010000328">
    <property type="protein sequence ID" value="KAH6594846.1"/>
    <property type="molecule type" value="Genomic_DNA"/>
</dbReference>
<keyword evidence="1" id="KW-0472">Membrane</keyword>
<dbReference type="Pfam" id="PF14226">
    <property type="entry name" value="DIOX_N"/>
    <property type="match status" value="1"/>
</dbReference>
<dbReference type="Pfam" id="PF00560">
    <property type="entry name" value="LRR_1"/>
    <property type="match status" value="1"/>
</dbReference>
<dbReference type="Gene3D" id="2.60.120.330">
    <property type="entry name" value="B-lactam Antibiotic, Isopenicillin N Synthase, Chain"/>
    <property type="match status" value="1"/>
</dbReference>
<evidence type="ECO:0000259" key="2">
    <source>
        <dbReference type="PROSITE" id="PS51471"/>
    </source>
</evidence>
<organism evidence="3 4">
    <name type="scientific">Batrachochytrium salamandrivorans</name>
    <dbReference type="NCBI Taxonomy" id="1357716"/>
    <lineage>
        <taxon>Eukaryota</taxon>
        <taxon>Fungi</taxon>
        <taxon>Fungi incertae sedis</taxon>
        <taxon>Chytridiomycota</taxon>
        <taxon>Chytridiomycota incertae sedis</taxon>
        <taxon>Chytridiomycetes</taxon>
        <taxon>Rhizophydiales</taxon>
        <taxon>Rhizophydiales incertae sedis</taxon>
        <taxon>Batrachochytrium</taxon>
    </lineage>
</organism>
<comment type="caution">
    <text evidence="3">The sequence shown here is derived from an EMBL/GenBank/DDBJ whole genome shotgun (WGS) entry which is preliminary data.</text>
</comment>
<dbReference type="SUPFAM" id="SSF51197">
    <property type="entry name" value="Clavaminate synthase-like"/>
    <property type="match status" value="1"/>
</dbReference>
<dbReference type="Gene3D" id="3.80.10.10">
    <property type="entry name" value="Ribonuclease Inhibitor"/>
    <property type="match status" value="1"/>
</dbReference>
<feature type="transmembrane region" description="Helical" evidence="1">
    <location>
        <begin position="608"/>
        <end position="634"/>
    </location>
</feature>
<name>A0ABQ8FBS4_9FUNG</name>
<dbReference type="InterPro" id="IPR044861">
    <property type="entry name" value="IPNS-like_FE2OG_OXY"/>
</dbReference>
<dbReference type="PROSITE" id="PS51471">
    <property type="entry name" value="FE2OG_OXY"/>
    <property type="match status" value="1"/>
</dbReference>
<feature type="domain" description="Fe2OG dioxygenase" evidence="2">
    <location>
        <begin position="179"/>
        <end position="282"/>
    </location>
</feature>
<reference evidence="3 4" key="1">
    <citation type="submission" date="2021-02" db="EMBL/GenBank/DDBJ databases">
        <title>Variation within the Batrachochytrium salamandrivorans European outbreak.</title>
        <authorList>
            <person name="Kelly M."/>
            <person name="Pasmans F."/>
            <person name="Shea T.P."/>
            <person name="Munoz J.F."/>
            <person name="Carranza S."/>
            <person name="Cuomo C.A."/>
            <person name="Martel A."/>
        </authorList>
    </citation>
    <scope>NUCLEOTIDE SEQUENCE [LARGE SCALE GENOMIC DNA]</scope>
    <source>
        <strain evidence="3 4">AMFP18/2</strain>
    </source>
</reference>
<keyword evidence="1" id="KW-0812">Transmembrane</keyword>
<dbReference type="InterPro" id="IPR005123">
    <property type="entry name" value="Oxoglu/Fe-dep_dioxygenase_dom"/>
</dbReference>
<dbReference type="Proteomes" id="UP001648503">
    <property type="component" value="Unassembled WGS sequence"/>
</dbReference>
<dbReference type="PANTHER" id="PTHR47990">
    <property type="entry name" value="2-OXOGLUTARATE (2OG) AND FE(II)-DEPENDENT OXYGENASE SUPERFAMILY PROTEIN-RELATED"/>
    <property type="match status" value="1"/>
</dbReference>